<evidence type="ECO:0000313" key="3">
    <source>
        <dbReference type="EMBL" id="KAF1770837.1"/>
    </source>
</evidence>
<dbReference type="RefSeq" id="XP_003112287.1">
    <property type="nucleotide sequence ID" value="XM_003112239.1"/>
</dbReference>
<dbReference type="eggNOG" id="ENOG502TIR4">
    <property type="taxonomic scope" value="Eukaryota"/>
</dbReference>
<organism evidence="4">
    <name type="scientific">Caenorhabditis remanei</name>
    <name type="common">Caenorhabditis vulgaris</name>
    <dbReference type="NCBI Taxonomy" id="31234"/>
    <lineage>
        <taxon>Eukaryota</taxon>
        <taxon>Metazoa</taxon>
        <taxon>Ecdysozoa</taxon>
        <taxon>Nematoda</taxon>
        <taxon>Chromadorea</taxon>
        <taxon>Rhabditida</taxon>
        <taxon>Rhabditina</taxon>
        <taxon>Rhabditomorpha</taxon>
        <taxon>Rhabditoidea</taxon>
        <taxon>Rhabditidae</taxon>
        <taxon>Peloderinae</taxon>
        <taxon>Caenorhabditis</taxon>
    </lineage>
</organism>
<dbReference type="CTD" id="9809888"/>
<proteinExistence type="predicted"/>
<feature type="coiled-coil region" evidence="1">
    <location>
        <begin position="83"/>
        <end position="110"/>
    </location>
</feature>
<dbReference type="HOGENOM" id="CLU_1688340_0_0_1"/>
<reference evidence="3 5" key="2">
    <citation type="submission" date="2019-12" db="EMBL/GenBank/DDBJ databases">
        <title>Chromosome-level assembly of the Caenorhabditis remanei genome.</title>
        <authorList>
            <person name="Teterina A.A."/>
            <person name="Willis J.H."/>
            <person name="Phillips P.C."/>
        </authorList>
    </citation>
    <scope>NUCLEOTIDE SEQUENCE [LARGE SCALE GENOMIC DNA]</scope>
    <source>
        <strain evidence="3 5">PX506</strain>
        <tissue evidence="3">Whole organism</tissue>
    </source>
</reference>
<evidence type="ECO:0000313" key="2">
    <source>
        <dbReference type="EMBL" id="EFP12721.1"/>
    </source>
</evidence>
<reference evidence="2" key="1">
    <citation type="submission" date="2007-07" db="EMBL/GenBank/DDBJ databases">
        <title>PCAP assembly of the Caenorhabditis remanei genome.</title>
        <authorList>
            <consortium name="The Caenorhabditis remanei Sequencing Consortium"/>
            <person name="Wilson R.K."/>
        </authorList>
    </citation>
    <scope>NUCLEOTIDE SEQUENCE [LARGE SCALE GENOMIC DNA]</scope>
    <source>
        <strain evidence="2">PB4641</strain>
    </source>
</reference>
<dbReference type="AlphaFoldDB" id="E3LV70"/>
<protein>
    <submittedName>
        <fullName evidence="2">Uncharacterized protein</fullName>
    </submittedName>
</protein>
<evidence type="ECO:0000256" key="1">
    <source>
        <dbReference type="SAM" id="Coils"/>
    </source>
</evidence>
<dbReference type="EMBL" id="DS268416">
    <property type="protein sequence ID" value="EFP12721.1"/>
    <property type="molecule type" value="Genomic_DNA"/>
</dbReference>
<gene>
    <name evidence="2" type="ORF">CRE_29685</name>
    <name evidence="3" type="ORF">GCK72_002661</name>
</gene>
<dbReference type="EMBL" id="WUAV01000001">
    <property type="protein sequence ID" value="KAF1770837.1"/>
    <property type="molecule type" value="Genomic_DNA"/>
</dbReference>
<dbReference type="KEGG" id="crq:GCK72_002661"/>
<accession>E3LV70</accession>
<keyword evidence="1" id="KW-0175">Coiled coil</keyword>
<dbReference type="Proteomes" id="UP000483820">
    <property type="component" value="Chromosome I"/>
</dbReference>
<sequence length="176" mass="20386">MSPNCETPPSSSPPSRFVPSLACIAEEEPRIIFTRRIYVPGGSSSKPFQVEIPIYDLNIYAPEPGKTSMPESYQRLLAQMDKYIEYQSNSERHKKMAKELRQKVAFEQAEAKRLSTPNFTHRDWYWYSEETRNFVDEPVFTRKIVEKCEEKTKESPSNVAALAKCDDDEFDLNADF</sequence>
<dbReference type="FunCoup" id="E3LV70">
    <property type="interactions" value="315"/>
</dbReference>
<dbReference type="GeneID" id="9809888"/>
<dbReference type="Proteomes" id="UP000008281">
    <property type="component" value="Unassembled WGS sequence"/>
</dbReference>
<evidence type="ECO:0000313" key="5">
    <source>
        <dbReference type="Proteomes" id="UP000483820"/>
    </source>
</evidence>
<keyword evidence="4" id="KW-1185">Reference proteome</keyword>
<dbReference type="OMA" id="RDWYWYS"/>
<evidence type="ECO:0000313" key="4">
    <source>
        <dbReference type="Proteomes" id="UP000008281"/>
    </source>
</evidence>
<dbReference type="OrthoDB" id="5802287at2759"/>
<name>E3LV70_CAERE</name>